<dbReference type="OrthoDB" id="10294833at2759"/>
<accession>A0A5A8E8Q2</accession>
<dbReference type="PANTHER" id="PTHR35738:SF3">
    <property type="entry name" value="OS05G0577800 PROTEIN"/>
    <property type="match status" value="1"/>
</dbReference>
<feature type="compositionally biased region" description="Low complexity" evidence="1">
    <location>
        <begin position="155"/>
        <end position="170"/>
    </location>
</feature>
<evidence type="ECO:0000313" key="2">
    <source>
        <dbReference type="EMBL" id="KAA0160230.1"/>
    </source>
</evidence>
<organism evidence="4 5">
    <name type="scientific">Cafeteria roenbergensis</name>
    <name type="common">Marine flagellate</name>
    <dbReference type="NCBI Taxonomy" id="33653"/>
    <lineage>
        <taxon>Eukaryota</taxon>
        <taxon>Sar</taxon>
        <taxon>Stramenopiles</taxon>
        <taxon>Bigyra</taxon>
        <taxon>Opalozoa</taxon>
        <taxon>Bicosoecida</taxon>
        <taxon>Cafeteriaceae</taxon>
        <taxon>Cafeteria</taxon>
    </lineage>
</organism>
<protein>
    <submittedName>
        <fullName evidence="4">Uncharacterized protein</fullName>
    </submittedName>
</protein>
<reference evidence="5 6" key="1">
    <citation type="submission" date="2019-07" db="EMBL/GenBank/DDBJ databases">
        <title>Genomes of Cafeteria roenbergensis.</title>
        <authorList>
            <person name="Fischer M.G."/>
            <person name="Hackl T."/>
            <person name="Roman M."/>
        </authorList>
    </citation>
    <scope>NUCLEOTIDE SEQUENCE [LARGE SCALE GENOMIC DNA]</scope>
    <source>
        <strain evidence="2 7">Cflag</strain>
        <strain evidence="4 5">E4-10P</strain>
        <strain evidence="3 6">RCC970-E3</strain>
    </source>
</reference>
<dbReference type="EMBL" id="VLTO01000030">
    <property type="protein sequence ID" value="KAA0173698.1"/>
    <property type="molecule type" value="Genomic_DNA"/>
</dbReference>
<sequence>MGIVQSAPVPADVDLLPPRFDSPPPNLARVTASPFEYMFGASARHALFSNFFAEDRARIRVHLAPPNDDRIRVAADVQERDGMLKSASMGVSMVEATPAGQIVEACATVGADEPFTLRATGMDPKLGLAAYARVPVSDSLSRRVRKVDAGRAGEAASPDSRSAAARGSPSLLVGRPSNAYHVVSGDLSGLAPKDASAARREGAEDPSDAPARASEWPEFGFVWAGRSGAGAGAHVGAGPGRPAKAWTVMRHGGLSAGVQASLFLDRAVEAVTSGKGAVIDGLSGSFKLPGSSAGAPRVPVHVDAALSLSMPPVYDAALVLDAARRDVVLSYMHHTTLRRDVRNVFEDSHVKGIFNYVDFGVEFRQPLERERPFGMTLAAAWQLNSKLLAKARAGTSGAAVSLAFRSWTQPDVALTVSGGLRPAGGAGASLFTSPGVPYTGVFLSLGNAAAPPTYRKMLRSEAREAPIRRFVADPSLNAERSSVVEQTSTRIGTMTARRPQAGGFDDIIPGVGQRR</sequence>
<feature type="region of interest" description="Disordered" evidence="1">
    <location>
        <begin position="142"/>
        <end position="170"/>
    </location>
</feature>
<name>A0A5A8E8Q2_CAFRO</name>
<dbReference type="Proteomes" id="UP000325113">
    <property type="component" value="Unassembled WGS sequence"/>
</dbReference>
<evidence type="ECO:0000256" key="1">
    <source>
        <dbReference type="SAM" id="MobiDB-lite"/>
    </source>
</evidence>
<dbReference type="EMBL" id="VLTM01000046">
    <property type="protein sequence ID" value="KAA0160230.1"/>
    <property type="molecule type" value="Genomic_DNA"/>
</dbReference>
<dbReference type="AlphaFoldDB" id="A0A5A8E8Q2"/>
<evidence type="ECO:0000313" key="4">
    <source>
        <dbReference type="EMBL" id="KAA0173698.1"/>
    </source>
</evidence>
<dbReference type="Proteomes" id="UP000324907">
    <property type="component" value="Unassembled WGS sequence"/>
</dbReference>
<evidence type="ECO:0000313" key="7">
    <source>
        <dbReference type="Proteomes" id="UP000325113"/>
    </source>
</evidence>
<dbReference type="EMBL" id="VLTL01000037">
    <property type="protein sequence ID" value="KAA0166921.1"/>
    <property type="molecule type" value="Genomic_DNA"/>
</dbReference>
<comment type="caution">
    <text evidence="4">The sequence shown here is derived from an EMBL/GenBank/DDBJ whole genome shotgun (WGS) entry which is preliminary data.</text>
</comment>
<proteinExistence type="predicted"/>
<evidence type="ECO:0000313" key="5">
    <source>
        <dbReference type="Proteomes" id="UP000322899"/>
    </source>
</evidence>
<evidence type="ECO:0000313" key="6">
    <source>
        <dbReference type="Proteomes" id="UP000324907"/>
    </source>
</evidence>
<dbReference type="Proteomes" id="UP000322899">
    <property type="component" value="Unassembled WGS sequence"/>
</dbReference>
<gene>
    <name evidence="4" type="ORF">FNF27_04848</name>
    <name evidence="3" type="ORF">FNF28_02993</name>
    <name evidence="2" type="ORF">FNF31_04397</name>
</gene>
<evidence type="ECO:0000313" key="3">
    <source>
        <dbReference type="EMBL" id="KAA0166921.1"/>
    </source>
</evidence>
<dbReference type="PANTHER" id="PTHR35738">
    <property type="entry name" value="OS05G0577800 PROTEIN"/>
    <property type="match status" value="1"/>
</dbReference>
<feature type="region of interest" description="Disordered" evidence="1">
    <location>
        <begin position="192"/>
        <end position="213"/>
    </location>
</feature>